<accession>A0A5J4Q0H3</accession>
<organism evidence="1">
    <name type="scientific">termite gut metagenome</name>
    <dbReference type="NCBI Taxonomy" id="433724"/>
    <lineage>
        <taxon>unclassified sequences</taxon>
        <taxon>metagenomes</taxon>
        <taxon>organismal metagenomes</taxon>
    </lineage>
</organism>
<name>A0A5J4Q0H3_9ZZZZ</name>
<evidence type="ECO:0000313" key="1">
    <source>
        <dbReference type="EMBL" id="KAA6314093.1"/>
    </source>
</evidence>
<sequence length="42" mass="4724">MKTKSSLVLFLLLLCISVKSSGQTAIPKADTQWFEEARFGMF</sequence>
<gene>
    <name evidence="1" type="ORF">EZS27_035237</name>
</gene>
<reference evidence="1" key="1">
    <citation type="submission" date="2019-03" db="EMBL/GenBank/DDBJ databases">
        <title>Single cell metagenomics reveals metabolic interactions within the superorganism composed of flagellate Streblomastix strix and complex community of Bacteroidetes bacteria on its surface.</title>
        <authorList>
            <person name="Treitli S.C."/>
            <person name="Kolisko M."/>
            <person name="Husnik F."/>
            <person name="Keeling P."/>
            <person name="Hampl V."/>
        </authorList>
    </citation>
    <scope>NUCLEOTIDE SEQUENCE</scope>
    <source>
        <strain evidence="1">STM</strain>
    </source>
</reference>
<dbReference type="EMBL" id="SNRY01005792">
    <property type="protein sequence ID" value="KAA6314093.1"/>
    <property type="molecule type" value="Genomic_DNA"/>
</dbReference>
<feature type="non-terminal residue" evidence="1">
    <location>
        <position position="42"/>
    </location>
</feature>
<proteinExistence type="predicted"/>
<dbReference type="AlphaFoldDB" id="A0A5J4Q0H3"/>
<protein>
    <submittedName>
        <fullName evidence="1">Uncharacterized protein</fullName>
    </submittedName>
</protein>
<comment type="caution">
    <text evidence="1">The sequence shown here is derived from an EMBL/GenBank/DDBJ whole genome shotgun (WGS) entry which is preliminary data.</text>
</comment>